<proteinExistence type="predicted"/>
<organism evidence="2 3">
    <name type="scientific">Abditibacterium utsteinense</name>
    <dbReference type="NCBI Taxonomy" id="1960156"/>
    <lineage>
        <taxon>Bacteria</taxon>
        <taxon>Pseudomonadati</taxon>
        <taxon>Abditibacteriota</taxon>
        <taxon>Abditibacteriia</taxon>
        <taxon>Abditibacteriales</taxon>
        <taxon>Abditibacteriaceae</taxon>
        <taxon>Abditibacterium</taxon>
    </lineage>
</organism>
<feature type="region of interest" description="Disordered" evidence="1">
    <location>
        <begin position="1"/>
        <end position="20"/>
    </location>
</feature>
<reference evidence="2 3" key="1">
    <citation type="journal article" date="2018" name="Syst. Appl. Microbiol.">
        <title>Abditibacterium utsteinense sp. nov., the first cultivated member of candidate phylum FBP, isolated from ice-free Antarctic soil samples.</title>
        <authorList>
            <person name="Tahon G."/>
            <person name="Tytgat B."/>
            <person name="Lebbe L."/>
            <person name="Carlier A."/>
            <person name="Willems A."/>
        </authorList>
    </citation>
    <scope>NUCLEOTIDE SEQUENCE [LARGE SCALE GENOMIC DNA]</scope>
    <source>
        <strain evidence="2 3">LMG 29911</strain>
    </source>
</reference>
<comment type="caution">
    <text evidence="2">The sequence shown here is derived from an EMBL/GenBank/DDBJ whole genome shotgun (WGS) entry which is preliminary data.</text>
</comment>
<feature type="compositionally biased region" description="Acidic residues" evidence="1">
    <location>
        <begin position="115"/>
        <end position="126"/>
    </location>
</feature>
<protein>
    <submittedName>
        <fullName evidence="2">Uncharacterized protein</fullName>
    </submittedName>
</protein>
<keyword evidence="3" id="KW-1185">Reference proteome</keyword>
<dbReference type="RefSeq" id="WP_106380640.1">
    <property type="nucleotide sequence ID" value="NZ_NIGF01000014.1"/>
</dbReference>
<evidence type="ECO:0000256" key="1">
    <source>
        <dbReference type="SAM" id="MobiDB-lite"/>
    </source>
</evidence>
<dbReference type="AlphaFoldDB" id="A0A2S8SR25"/>
<dbReference type="EMBL" id="NIGF01000014">
    <property type="protein sequence ID" value="PQV63228.1"/>
    <property type="molecule type" value="Genomic_DNA"/>
</dbReference>
<accession>A0A2S8SR25</accession>
<name>A0A2S8SR25_9BACT</name>
<dbReference type="OrthoDB" id="9814168at2"/>
<gene>
    <name evidence="2" type="ORF">B1R32_11453</name>
</gene>
<evidence type="ECO:0000313" key="3">
    <source>
        <dbReference type="Proteomes" id="UP000237684"/>
    </source>
</evidence>
<sequence>MATENENENEEAAEKSDETPSFTARLVRVVRTESSEVYIIWQDDVRLGQVDLHFGWDLIHATLMLEKDLTTEQQADLVDLIDQDVVSSHLPRFAREDFLVTVFRGQELDPFSDGPDGEEMDDEEDY</sequence>
<dbReference type="InParanoid" id="A0A2S8SR25"/>
<evidence type="ECO:0000313" key="2">
    <source>
        <dbReference type="EMBL" id="PQV63228.1"/>
    </source>
</evidence>
<feature type="region of interest" description="Disordered" evidence="1">
    <location>
        <begin position="107"/>
        <end position="126"/>
    </location>
</feature>
<dbReference type="Proteomes" id="UP000237684">
    <property type="component" value="Unassembled WGS sequence"/>
</dbReference>
<feature type="compositionally biased region" description="Acidic residues" evidence="1">
    <location>
        <begin position="1"/>
        <end position="11"/>
    </location>
</feature>